<dbReference type="Gene3D" id="1.10.1200.10">
    <property type="entry name" value="ACP-like"/>
    <property type="match status" value="1"/>
</dbReference>
<comment type="caution">
    <text evidence="2">The sequence shown here is derived from an EMBL/GenBank/DDBJ whole genome shotgun (WGS) entry which is preliminary data.</text>
</comment>
<evidence type="ECO:0000313" key="2">
    <source>
        <dbReference type="EMBL" id="RRJ85237.1"/>
    </source>
</evidence>
<proteinExistence type="predicted"/>
<reference evidence="2 3" key="2">
    <citation type="submission" date="2018-12" db="EMBL/GenBank/DDBJ databases">
        <title>Simiduia agarivorans gen. nov., sp. nov., a marine, agarolytic bacterium isolated from shallow coastal water from Keelung, Taiwan.</title>
        <authorList>
            <person name="Shieh W.Y."/>
        </authorList>
    </citation>
    <scope>NUCLEOTIDE SEQUENCE [LARGE SCALE GENOMIC DNA]</scope>
    <source>
        <strain evidence="2 3">GTF-13</strain>
    </source>
</reference>
<dbReference type="AlphaFoldDB" id="A0A3P3VSE5"/>
<dbReference type="EMBL" id="QWEZ01000001">
    <property type="protein sequence ID" value="RRJ85237.1"/>
    <property type="molecule type" value="Genomic_DNA"/>
</dbReference>
<dbReference type="PROSITE" id="PS50075">
    <property type="entry name" value="CARRIER"/>
    <property type="match status" value="1"/>
</dbReference>
<reference evidence="2 3" key="1">
    <citation type="submission" date="2018-08" db="EMBL/GenBank/DDBJ databases">
        <authorList>
            <person name="Khan S.A."/>
        </authorList>
    </citation>
    <scope>NUCLEOTIDE SEQUENCE [LARGE SCALE GENOMIC DNA]</scope>
    <source>
        <strain evidence="2 3">GTF-13</strain>
    </source>
</reference>
<name>A0A3P3VSE5_9GAMM</name>
<evidence type="ECO:0000313" key="3">
    <source>
        <dbReference type="Proteomes" id="UP000280792"/>
    </source>
</evidence>
<dbReference type="RefSeq" id="WP_125015662.1">
    <property type="nucleotide sequence ID" value="NZ_QWEZ01000001.1"/>
</dbReference>
<accession>A0A3P3VSE5</accession>
<organism evidence="2 3">
    <name type="scientific">Aestuariirhabdus litorea</name>
    <dbReference type="NCBI Taxonomy" id="2528527"/>
    <lineage>
        <taxon>Bacteria</taxon>
        <taxon>Pseudomonadati</taxon>
        <taxon>Pseudomonadota</taxon>
        <taxon>Gammaproteobacteria</taxon>
        <taxon>Oceanospirillales</taxon>
        <taxon>Aestuariirhabdaceae</taxon>
        <taxon>Aestuariirhabdus</taxon>
    </lineage>
</organism>
<gene>
    <name evidence="2" type="ORF">D0544_09275</name>
</gene>
<dbReference type="InterPro" id="IPR036736">
    <property type="entry name" value="ACP-like_sf"/>
</dbReference>
<feature type="domain" description="Carrier" evidence="1">
    <location>
        <begin position="5"/>
        <end position="88"/>
    </location>
</feature>
<sequence length="89" mass="9953">MAQFQGIEREMAELMIEVLNLEDISLEEIDPEEPLFGDEGLALDSIDALEIALAVSQNYGLQLKSDDPDNARIFSSLRALCAHIEQYRA</sequence>
<dbReference type="InterPro" id="IPR009081">
    <property type="entry name" value="PP-bd_ACP"/>
</dbReference>
<dbReference type="SUPFAM" id="SSF47336">
    <property type="entry name" value="ACP-like"/>
    <property type="match status" value="1"/>
</dbReference>
<evidence type="ECO:0000259" key="1">
    <source>
        <dbReference type="PROSITE" id="PS50075"/>
    </source>
</evidence>
<dbReference type="NCBIfam" id="NF006617">
    <property type="entry name" value="PRK09184.1"/>
    <property type="match status" value="1"/>
</dbReference>
<protein>
    <submittedName>
        <fullName evidence="2">Acyl carrier protein</fullName>
    </submittedName>
</protein>
<dbReference type="Proteomes" id="UP000280792">
    <property type="component" value="Unassembled WGS sequence"/>
</dbReference>
<keyword evidence="3" id="KW-1185">Reference proteome</keyword>
<dbReference type="Pfam" id="PF00550">
    <property type="entry name" value="PP-binding"/>
    <property type="match status" value="1"/>
</dbReference>